<dbReference type="RefSeq" id="WP_066247915.1">
    <property type="nucleotide sequence ID" value="NZ_VSKL01000002.1"/>
</dbReference>
<reference evidence="3 4" key="1">
    <citation type="submission" date="2019-08" db="EMBL/GenBank/DDBJ databases">
        <title>Genomes of Antarctic Bizionia species.</title>
        <authorList>
            <person name="Bowman J.P."/>
        </authorList>
    </citation>
    <scope>NUCLEOTIDE SEQUENCE [LARGE SCALE GENOMIC DNA]</scope>
    <source>
        <strain evidence="3 4">APA-1</strain>
    </source>
</reference>
<sequence length="185" mass="20174">MKKTLLLSAIAVLGFSQLQAQDIHFGAKVGINFSDIYGDNTGATGPITTIINFGVMAEKSLTEKFSIQPEIMYSIQGYSFNDDVVTLNYLNLPLMGKYYVTKGFSIEAGPQIGFLLSAKNEDIKVKDNFNAVDFGINFGLGYKLNNGLNFGARYNLGLSNVNDVSGSSDKIRNGVVQVSVGYFFF</sequence>
<organism evidence="3 4">
    <name type="scientific">Bizionia algoritergicola</name>
    <dbReference type="NCBI Taxonomy" id="291187"/>
    <lineage>
        <taxon>Bacteria</taxon>
        <taxon>Pseudomonadati</taxon>
        <taxon>Bacteroidota</taxon>
        <taxon>Flavobacteriia</taxon>
        <taxon>Flavobacteriales</taxon>
        <taxon>Flavobacteriaceae</taxon>
        <taxon>Bizionia</taxon>
    </lineage>
</organism>
<dbReference type="Pfam" id="PF13568">
    <property type="entry name" value="OMP_b-brl_2"/>
    <property type="match status" value="1"/>
</dbReference>
<evidence type="ECO:0000256" key="1">
    <source>
        <dbReference type="SAM" id="SignalP"/>
    </source>
</evidence>
<keyword evidence="1" id="KW-0732">Signal</keyword>
<evidence type="ECO:0000259" key="2">
    <source>
        <dbReference type="Pfam" id="PF13568"/>
    </source>
</evidence>
<accession>A0A5D0QWN1</accession>
<evidence type="ECO:0000313" key="4">
    <source>
        <dbReference type="Proteomes" id="UP000324358"/>
    </source>
</evidence>
<dbReference type="EMBL" id="VSKL01000002">
    <property type="protein sequence ID" value="TYB73600.1"/>
    <property type="molecule type" value="Genomic_DNA"/>
</dbReference>
<dbReference type="Proteomes" id="UP000324358">
    <property type="component" value="Unassembled WGS sequence"/>
</dbReference>
<comment type="caution">
    <text evidence="3">The sequence shown here is derived from an EMBL/GenBank/DDBJ whole genome shotgun (WGS) entry which is preliminary data.</text>
</comment>
<keyword evidence="4" id="KW-1185">Reference proteome</keyword>
<dbReference type="OrthoDB" id="947434at2"/>
<feature type="domain" description="Outer membrane protein beta-barrel" evidence="2">
    <location>
        <begin position="19"/>
        <end position="161"/>
    </location>
</feature>
<evidence type="ECO:0000313" key="3">
    <source>
        <dbReference type="EMBL" id="TYB73600.1"/>
    </source>
</evidence>
<proteinExistence type="predicted"/>
<feature type="signal peptide" evidence="1">
    <location>
        <begin position="1"/>
        <end position="20"/>
    </location>
</feature>
<protein>
    <submittedName>
        <fullName evidence="3">PorT family protein</fullName>
    </submittedName>
</protein>
<dbReference type="InterPro" id="IPR025665">
    <property type="entry name" value="Beta-barrel_OMP_2"/>
</dbReference>
<dbReference type="AlphaFoldDB" id="A0A5D0QWN1"/>
<dbReference type="SUPFAM" id="SSF56935">
    <property type="entry name" value="Porins"/>
    <property type="match status" value="1"/>
</dbReference>
<gene>
    <name evidence="3" type="ORF">ES675_08065</name>
</gene>
<feature type="chain" id="PRO_5023145389" evidence="1">
    <location>
        <begin position="21"/>
        <end position="185"/>
    </location>
</feature>
<name>A0A5D0QWN1_9FLAO</name>